<comment type="caution">
    <text evidence="1">The sequence shown here is derived from an EMBL/GenBank/DDBJ whole genome shotgun (WGS) entry which is preliminary data.</text>
</comment>
<gene>
    <name evidence="1" type="ORF">N3K66_008835</name>
</gene>
<sequence length="240" mass="25447">MTAQESNATPPSAQANNKPANPQANINSNSNGDTPAPHEKPRPAKAAARLRPARPSDAAAIAGLGADAFSQTFGHSVEPHELQAFLDAEYTPAAIARDLADPEKEVVVAVADTPSSSPDDAASATSGQGKGAEEAEEILGFAYLTLNSDDPAVSTFPSRAELQRIYVSPRAHGAGVGGALAREVDRLARARGFRHLWLGVWEENAVALRAYARWGYRVVGTHDFWVGPVCQRDSVMVKEL</sequence>
<keyword evidence="2" id="KW-1185">Reference proteome</keyword>
<evidence type="ECO:0000313" key="1">
    <source>
        <dbReference type="EMBL" id="KAI9896663.1"/>
    </source>
</evidence>
<name>A0ACC0URP5_9HYPO</name>
<reference evidence="1" key="1">
    <citation type="submission" date="2022-10" db="EMBL/GenBank/DDBJ databases">
        <title>Complete Genome of Trichothecium roseum strain YXFP-22015, a Plant Pathogen Isolated from Citrus.</title>
        <authorList>
            <person name="Wang Y."/>
            <person name="Zhu L."/>
        </authorList>
    </citation>
    <scope>NUCLEOTIDE SEQUENCE</scope>
    <source>
        <strain evidence="1">YXFP-22015</strain>
    </source>
</reference>
<accession>A0ACC0URP5</accession>
<organism evidence="1 2">
    <name type="scientific">Trichothecium roseum</name>
    <dbReference type="NCBI Taxonomy" id="47278"/>
    <lineage>
        <taxon>Eukaryota</taxon>
        <taxon>Fungi</taxon>
        <taxon>Dikarya</taxon>
        <taxon>Ascomycota</taxon>
        <taxon>Pezizomycotina</taxon>
        <taxon>Sordariomycetes</taxon>
        <taxon>Hypocreomycetidae</taxon>
        <taxon>Hypocreales</taxon>
        <taxon>Hypocreales incertae sedis</taxon>
        <taxon>Trichothecium</taxon>
    </lineage>
</organism>
<evidence type="ECO:0000313" key="2">
    <source>
        <dbReference type="Proteomes" id="UP001163324"/>
    </source>
</evidence>
<protein>
    <submittedName>
        <fullName evidence="1">Uncharacterized protein</fullName>
    </submittedName>
</protein>
<dbReference type="Proteomes" id="UP001163324">
    <property type="component" value="Chromosome 9"/>
</dbReference>
<proteinExistence type="predicted"/>
<dbReference type="EMBL" id="CM047948">
    <property type="protein sequence ID" value="KAI9896663.1"/>
    <property type="molecule type" value="Genomic_DNA"/>
</dbReference>